<comment type="caution">
    <text evidence="2">The sequence shown here is derived from an EMBL/GenBank/DDBJ whole genome shotgun (WGS) entry which is preliminary data.</text>
</comment>
<keyword evidence="1" id="KW-0472">Membrane</keyword>
<keyword evidence="1" id="KW-1133">Transmembrane helix</keyword>
<dbReference type="Proteomes" id="UP001497623">
    <property type="component" value="Unassembled WGS sequence"/>
</dbReference>
<sequence>MSSALELDTLVATAPEDVTGACRVVVVAGSTGFETAFIAAAALAFALSAALAVACALALACIIPLSFVTFLMSVSSNFFKYAVKACCSSLFRDEKLDKSAINSSKVNLSISLGPASFNLSFISSLSFNLSFSSSADFMRFTPPEPLEVEESAAAVVLSVPLFFGLGLCSAVTPEGNSAPVVVAFDTIGEFETTGCDTLEGATGIDPVEFAVADVGVLDPTVAGVEM</sequence>
<keyword evidence="1" id="KW-0812">Transmembrane</keyword>
<dbReference type="AlphaFoldDB" id="A0AAV2SX41"/>
<gene>
    <name evidence="2" type="ORF">MNOR_LOCUS42007</name>
</gene>
<protein>
    <submittedName>
        <fullName evidence="2">Uncharacterized protein</fullName>
    </submittedName>
</protein>
<reference evidence="2 3" key="1">
    <citation type="submission" date="2024-05" db="EMBL/GenBank/DDBJ databases">
        <authorList>
            <person name="Wallberg A."/>
        </authorList>
    </citation>
    <scope>NUCLEOTIDE SEQUENCE [LARGE SCALE GENOMIC DNA]</scope>
</reference>
<keyword evidence="3" id="KW-1185">Reference proteome</keyword>
<evidence type="ECO:0000313" key="2">
    <source>
        <dbReference type="EMBL" id="CAL4255779.1"/>
    </source>
</evidence>
<feature type="transmembrane region" description="Helical" evidence="1">
    <location>
        <begin position="37"/>
        <end position="70"/>
    </location>
</feature>
<accession>A0AAV2SX41</accession>
<dbReference type="EMBL" id="CAXKWB010187725">
    <property type="protein sequence ID" value="CAL4255779.1"/>
    <property type="molecule type" value="Genomic_DNA"/>
</dbReference>
<organism evidence="2 3">
    <name type="scientific">Meganyctiphanes norvegica</name>
    <name type="common">Northern krill</name>
    <name type="synonym">Thysanopoda norvegica</name>
    <dbReference type="NCBI Taxonomy" id="48144"/>
    <lineage>
        <taxon>Eukaryota</taxon>
        <taxon>Metazoa</taxon>
        <taxon>Ecdysozoa</taxon>
        <taxon>Arthropoda</taxon>
        <taxon>Crustacea</taxon>
        <taxon>Multicrustacea</taxon>
        <taxon>Malacostraca</taxon>
        <taxon>Eumalacostraca</taxon>
        <taxon>Eucarida</taxon>
        <taxon>Euphausiacea</taxon>
        <taxon>Euphausiidae</taxon>
        <taxon>Meganyctiphanes</taxon>
    </lineage>
</organism>
<evidence type="ECO:0000256" key="1">
    <source>
        <dbReference type="SAM" id="Phobius"/>
    </source>
</evidence>
<name>A0AAV2SX41_MEGNR</name>
<proteinExistence type="predicted"/>
<evidence type="ECO:0000313" key="3">
    <source>
        <dbReference type="Proteomes" id="UP001497623"/>
    </source>
</evidence>